<dbReference type="EMBL" id="CP078076">
    <property type="protein sequence ID" value="UPL10396.1"/>
    <property type="molecule type" value="Genomic_DNA"/>
</dbReference>
<accession>A0ABY4ICB4</accession>
<keyword evidence="2" id="KW-1185">Reference proteome</keyword>
<protein>
    <submittedName>
        <fullName evidence="1">Uncharacterized protein</fullName>
    </submittedName>
</protein>
<gene>
    <name evidence="1" type="ORF">KV394_04420</name>
</gene>
<reference evidence="1 2" key="1">
    <citation type="submission" date="2021-06" db="EMBL/GenBank/DDBJ databases">
        <title>Genome-based taxonomic framework of Microbacterium strains isolated from marine environment, the description of four new species and reclassification of four preexisting species.</title>
        <authorList>
            <person name="Lee S.D."/>
            <person name="Kim S.-M."/>
            <person name="Byeon Y.-S."/>
            <person name="Yang H.L."/>
            <person name="Kim I.S."/>
        </authorList>
    </citation>
    <scope>NUCLEOTIDE SEQUENCE [LARGE SCALE GENOMIC DNA]</scope>
    <source>
        <strain evidence="1 2">SSW1-51</strain>
    </source>
</reference>
<dbReference type="Proteomes" id="UP000831467">
    <property type="component" value="Chromosome"/>
</dbReference>
<name>A0ABY4ICB4_9MICO</name>
<organism evidence="1 2">
    <name type="scientific">Microbacterium sufflavum</name>
    <dbReference type="NCBI Taxonomy" id="2851649"/>
    <lineage>
        <taxon>Bacteria</taxon>
        <taxon>Bacillati</taxon>
        <taxon>Actinomycetota</taxon>
        <taxon>Actinomycetes</taxon>
        <taxon>Micrococcales</taxon>
        <taxon>Microbacteriaceae</taxon>
        <taxon>Microbacterium</taxon>
    </lineage>
</organism>
<sequence>MTAFTATTFDTPPHVWARIRASSHLGDALHALNDAVGTLRAVVDDTAWDSAALRALHEGIERQHHAASAEVERLRGVRDHCLGGDRWAG</sequence>
<evidence type="ECO:0000313" key="1">
    <source>
        <dbReference type="EMBL" id="UPL10396.1"/>
    </source>
</evidence>
<dbReference type="RefSeq" id="WP_247982401.1">
    <property type="nucleotide sequence ID" value="NZ_CP078076.1"/>
</dbReference>
<evidence type="ECO:0000313" key="2">
    <source>
        <dbReference type="Proteomes" id="UP000831467"/>
    </source>
</evidence>
<proteinExistence type="predicted"/>